<dbReference type="PROSITE" id="PS50112">
    <property type="entry name" value="PAS"/>
    <property type="match status" value="1"/>
</dbReference>
<dbReference type="SMART" id="SM00448">
    <property type="entry name" value="REC"/>
    <property type="match status" value="1"/>
</dbReference>
<evidence type="ECO:0000256" key="1">
    <source>
        <dbReference type="ARBA" id="ARBA00000085"/>
    </source>
</evidence>
<keyword evidence="5" id="KW-1133">Transmembrane helix</keyword>
<feature type="transmembrane region" description="Helical" evidence="5">
    <location>
        <begin position="47"/>
        <end position="68"/>
    </location>
</feature>
<dbReference type="Pfam" id="PF02518">
    <property type="entry name" value="HATPase_c"/>
    <property type="match status" value="1"/>
</dbReference>
<feature type="non-terminal residue" evidence="10">
    <location>
        <position position="586"/>
    </location>
</feature>
<evidence type="ECO:0000256" key="2">
    <source>
        <dbReference type="ARBA" id="ARBA00012438"/>
    </source>
</evidence>
<feature type="domain" description="Response regulatory" evidence="7">
    <location>
        <begin position="467"/>
        <end position="577"/>
    </location>
</feature>
<dbReference type="InterPro" id="IPR036890">
    <property type="entry name" value="HATPase_C_sf"/>
</dbReference>
<dbReference type="Gene3D" id="3.30.450.20">
    <property type="entry name" value="PAS domain"/>
    <property type="match status" value="1"/>
</dbReference>
<dbReference type="SUPFAM" id="SSF55874">
    <property type="entry name" value="ATPase domain of HSP90 chaperone/DNA topoisomerase II/histidine kinase"/>
    <property type="match status" value="1"/>
</dbReference>
<evidence type="ECO:0000313" key="11">
    <source>
        <dbReference type="Proteomes" id="UP000664288"/>
    </source>
</evidence>
<dbReference type="Pfam" id="PF03707">
    <property type="entry name" value="MHYT"/>
    <property type="match status" value="1"/>
</dbReference>
<dbReference type="InterPro" id="IPR011006">
    <property type="entry name" value="CheY-like_superfamily"/>
</dbReference>
<dbReference type="PROSITE" id="PS50113">
    <property type="entry name" value="PAC"/>
    <property type="match status" value="1"/>
</dbReference>
<dbReference type="InterPro" id="IPR003661">
    <property type="entry name" value="HisK_dim/P_dom"/>
</dbReference>
<dbReference type="InterPro" id="IPR003594">
    <property type="entry name" value="HATPase_dom"/>
</dbReference>
<dbReference type="PANTHER" id="PTHR43065">
    <property type="entry name" value="SENSOR HISTIDINE KINASE"/>
    <property type="match status" value="1"/>
</dbReference>
<feature type="domain" description="Histidine kinase" evidence="6">
    <location>
        <begin position="225"/>
        <end position="444"/>
    </location>
</feature>
<dbReference type="InterPro" id="IPR005467">
    <property type="entry name" value="His_kinase_dom"/>
</dbReference>
<evidence type="ECO:0000259" key="8">
    <source>
        <dbReference type="PROSITE" id="PS50112"/>
    </source>
</evidence>
<dbReference type="InterPro" id="IPR001789">
    <property type="entry name" value="Sig_transdc_resp-reg_receiver"/>
</dbReference>
<dbReference type="Pfam" id="PF13426">
    <property type="entry name" value="PAS_9"/>
    <property type="match status" value="1"/>
</dbReference>
<dbReference type="PROSITE" id="PS50110">
    <property type="entry name" value="RESPONSE_REGULATORY"/>
    <property type="match status" value="1"/>
</dbReference>
<evidence type="ECO:0000256" key="5">
    <source>
        <dbReference type="SAM" id="Phobius"/>
    </source>
</evidence>
<dbReference type="RefSeq" id="WP_207353225.1">
    <property type="nucleotide sequence ID" value="NZ_JAFMPY010000068.1"/>
</dbReference>
<dbReference type="InterPro" id="IPR000014">
    <property type="entry name" value="PAS"/>
</dbReference>
<protein>
    <recommendedName>
        <fullName evidence="2">histidine kinase</fullName>
        <ecNumber evidence="2">2.7.13.3</ecNumber>
    </recommendedName>
</protein>
<dbReference type="EC" id="2.7.13.3" evidence="2"/>
<dbReference type="InterPro" id="IPR004358">
    <property type="entry name" value="Sig_transdc_His_kin-like_C"/>
</dbReference>
<dbReference type="SMART" id="SM00091">
    <property type="entry name" value="PAS"/>
    <property type="match status" value="1"/>
</dbReference>
<dbReference type="NCBIfam" id="TIGR00229">
    <property type="entry name" value="sensory_box"/>
    <property type="match status" value="1"/>
</dbReference>
<dbReference type="PRINTS" id="PR00344">
    <property type="entry name" value="BCTRLSENSOR"/>
</dbReference>
<sequence>PRKLAAAGAMGLAIAGMHYTGMAAATFVREPGDDAMPTAAALDPMALALAIAGLTFLILFLALAASLVDRRLALASARETAAAREGRERFATLYRRTPLPLHALNENGRIEHVSDVWLEVLGYEFEEVVGRPLTDFMTPESARRRTEVDWPALLASKELRGAQYQFVTKDGRQLHCLLSAHVERDAEGRFQQALCGLMDITAWRQTEEQLRQAQKLEALGQLAGGVAHDFNNLLAAVLANLEILKKRLPDDQKLRQLADTAIRGAERGASLTQRMLAFSRRQELRPESVGIPELVHGMADLLQRSIGPAIQIEATFPIRLPMVLADANQLELALVNLAVNARDAMPEGGAIAISARPVSIALAEAGLAPGDYVCLTVADSGCGMDAATLAAATNPFFTTKEVGKGTGLGLSMVHGFAAQSGGRFALESQPGAGTTAEIWLPVAAAARELRAPQTPAPRQPVSSPALTILAVDDDALVLMGTTAILEDLGHRVLEASSGTKALEILEDERVDVVVTDQAMPNMTGLQLIARIRERHPAMPVILASGYADLPASAERDVQRLSKPFSERQLAEAIAASLATAKASNVT</sequence>
<keyword evidence="5" id="KW-0812">Transmembrane</keyword>
<comment type="catalytic activity">
    <reaction evidence="1">
        <text>ATP + protein L-histidine = ADP + protein N-phospho-L-histidine.</text>
        <dbReference type="EC" id="2.7.13.3"/>
    </reaction>
</comment>
<dbReference type="Proteomes" id="UP000664288">
    <property type="component" value="Unassembled WGS sequence"/>
</dbReference>
<dbReference type="SUPFAM" id="SSF52172">
    <property type="entry name" value="CheY-like"/>
    <property type="match status" value="1"/>
</dbReference>
<evidence type="ECO:0000259" key="9">
    <source>
        <dbReference type="PROSITE" id="PS50113"/>
    </source>
</evidence>
<dbReference type="Gene3D" id="1.10.287.130">
    <property type="match status" value="1"/>
</dbReference>
<keyword evidence="11" id="KW-1185">Reference proteome</keyword>
<feature type="domain" description="PAC" evidence="9">
    <location>
        <begin position="160"/>
        <end position="212"/>
    </location>
</feature>
<keyword evidence="5" id="KW-0472">Membrane</keyword>
<evidence type="ECO:0000256" key="3">
    <source>
        <dbReference type="ARBA" id="ARBA00022553"/>
    </source>
</evidence>
<organism evidence="10 11">
    <name type="scientific">Jiella sonneratiae</name>
    <dbReference type="NCBI Taxonomy" id="2816856"/>
    <lineage>
        <taxon>Bacteria</taxon>
        <taxon>Pseudomonadati</taxon>
        <taxon>Pseudomonadota</taxon>
        <taxon>Alphaproteobacteria</taxon>
        <taxon>Hyphomicrobiales</taxon>
        <taxon>Aurantimonadaceae</taxon>
        <taxon>Jiella</taxon>
    </lineage>
</organism>
<comment type="caution">
    <text evidence="10">The sequence shown here is derived from an EMBL/GenBank/DDBJ whole genome shotgun (WGS) entry which is preliminary data.</text>
</comment>
<feature type="domain" description="PAS" evidence="8">
    <location>
        <begin position="86"/>
        <end position="141"/>
    </location>
</feature>
<dbReference type="CDD" id="cd00130">
    <property type="entry name" value="PAS"/>
    <property type="match status" value="1"/>
</dbReference>
<dbReference type="SMART" id="SM00388">
    <property type="entry name" value="HisKA"/>
    <property type="match status" value="1"/>
</dbReference>
<dbReference type="SMART" id="SM00387">
    <property type="entry name" value="HATPase_c"/>
    <property type="match status" value="1"/>
</dbReference>
<dbReference type="PROSITE" id="PS50109">
    <property type="entry name" value="HIS_KIN"/>
    <property type="match status" value="1"/>
</dbReference>
<dbReference type="InterPro" id="IPR000700">
    <property type="entry name" value="PAS-assoc_C"/>
</dbReference>
<reference evidence="10 11" key="1">
    <citation type="submission" date="2021-03" db="EMBL/GenBank/DDBJ databases">
        <title>Whole genome sequence of Jiella sp. MQZ13P-4.</title>
        <authorList>
            <person name="Tuo L."/>
        </authorList>
    </citation>
    <scope>NUCLEOTIDE SEQUENCE [LARGE SCALE GENOMIC DNA]</scope>
    <source>
        <strain evidence="10 11">MQZ13P-4</strain>
    </source>
</reference>
<evidence type="ECO:0000259" key="7">
    <source>
        <dbReference type="PROSITE" id="PS50110"/>
    </source>
</evidence>
<dbReference type="Gene3D" id="3.30.565.10">
    <property type="entry name" value="Histidine kinase-like ATPase, C-terminal domain"/>
    <property type="match status" value="1"/>
</dbReference>
<keyword evidence="3 4" id="KW-0597">Phosphoprotein</keyword>
<evidence type="ECO:0000313" key="10">
    <source>
        <dbReference type="EMBL" id="MBO0906609.1"/>
    </source>
</evidence>
<dbReference type="EMBL" id="JAFMPY010000068">
    <property type="protein sequence ID" value="MBO0906609.1"/>
    <property type="molecule type" value="Genomic_DNA"/>
</dbReference>
<evidence type="ECO:0000259" key="6">
    <source>
        <dbReference type="PROSITE" id="PS50109"/>
    </source>
</evidence>
<name>A0ABS3JAB0_9HYPH</name>
<dbReference type="Pfam" id="PF00512">
    <property type="entry name" value="HisKA"/>
    <property type="match status" value="1"/>
</dbReference>
<feature type="modified residue" description="4-aspartylphosphate" evidence="4">
    <location>
        <position position="516"/>
    </location>
</feature>
<accession>A0ABS3JAB0</accession>
<dbReference type="InterPro" id="IPR035965">
    <property type="entry name" value="PAS-like_dom_sf"/>
</dbReference>
<dbReference type="CDD" id="cd00082">
    <property type="entry name" value="HisKA"/>
    <property type="match status" value="1"/>
</dbReference>
<dbReference type="InterPro" id="IPR036097">
    <property type="entry name" value="HisK_dim/P_sf"/>
</dbReference>
<proteinExistence type="predicted"/>
<dbReference type="InterPro" id="IPR005330">
    <property type="entry name" value="MHYT_dom"/>
</dbReference>
<dbReference type="Pfam" id="PF00072">
    <property type="entry name" value="Response_reg"/>
    <property type="match status" value="1"/>
</dbReference>
<dbReference type="PANTHER" id="PTHR43065:SF49">
    <property type="entry name" value="HISTIDINE KINASE"/>
    <property type="match status" value="1"/>
</dbReference>
<dbReference type="SUPFAM" id="SSF47384">
    <property type="entry name" value="Homodimeric domain of signal transducing histidine kinase"/>
    <property type="match status" value="1"/>
</dbReference>
<feature type="non-terminal residue" evidence="10">
    <location>
        <position position="1"/>
    </location>
</feature>
<evidence type="ECO:0000256" key="4">
    <source>
        <dbReference type="PROSITE-ProRule" id="PRU00169"/>
    </source>
</evidence>
<dbReference type="SUPFAM" id="SSF55785">
    <property type="entry name" value="PYP-like sensor domain (PAS domain)"/>
    <property type="match status" value="1"/>
</dbReference>
<gene>
    <name evidence="10" type="ORF">J1C47_23485</name>
</gene>
<dbReference type="Gene3D" id="3.40.50.2300">
    <property type="match status" value="1"/>
</dbReference>